<keyword evidence="3" id="KW-0285">Flavoprotein</keyword>
<organism evidence="7 8">
    <name type="scientific">Algoriphagus yeomjeoni</name>
    <dbReference type="NCBI Taxonomy" id="291403"/>
    <lineage>
        <taxon>Bacteria</taxon>
        <taxon>Pseudomonadati</taxon>
        <taxon>Bacteroidota</taxon>
        <taxon>Cytophagia</taxon>
        <taxon>Cytophagales</taxon>
        <taxon>Cyclobacteriaceae</taxon>
        <taxon>Algoriphagus</taxon>
    </lineage>
</organism>
<gene>
    <name evidence="7" type="ORF">LV83_02434</name>
</gene>
<dbReference type="InterPro" id="IPR016167">
    <property type="entry name" value="FAD-bd_PCMH_sub1"/>
</dbReference>
<dbReference type="Gene3D" id="3.40.462.20">
    <property type="match status" value="1"/>
</dbReference>
<proteinExistence type="inferred from homology"/>
<reference evidence="7 8" key="1">
    <citation type="submission" date="2018-06" db="EMBL/GenBank/DDBJ databases">
        <title>Genomic Encyclopedia of Archaeal and Bacterial Type Strains, Phase II (KMG-II): from individual species to whole genera.</title>
        <authorList>
            <person name="Goeker M."/>
        </authorList>
    </citation>
    <scope>NUCLEOTIDE SEQUENCE [LARGE SCALE GENOMIC DNA]</scope>
    <source>
        <strain evidence="7 8">DSM 23446</strain>
    </source>
</reference>
<dbReference type="InterPro" id="IPR050416">
    <property type="entry name" value="FAD-linked_Oxidoreductase"/>
</dbReference>
<evidence type="ECO:0000256" key="2">
    <source>
        <dbReference type="ARBA" id="ARBA00005466"/>
    </source>
</evidence>
<comment type="caution">
    <text evidence="7">The sequence shown here is derived from an EMBL/GenBank/DDBJ whole genome shotgun (WGS) entry which is preliminary data.</text>
</comment>
<dbReference type="InterPro" id="IPR006094">
    <property type="entry name" value="Oxid_FAD_bind_N"/>
</dbReference>
<evidence type="ECO:0000256" key="5">
    <source>
        <dbReference type="ARBA" id="ARBA00023002"/>
    </source>
</evidence>
<dbReference type="Pfam" id="PF08031">
    <property type="entry name" value="BBE"/>
    <property type="match status" value="1"/>
</dbReference>
<evidence type="ECO:0000313" key="8">
    <source>
        <dbReference type="Proteomes" id="UP000249610"/>
    </source>
</evidence>
<dbReference type="InterPro" id="IPR016169">
    <property type="entry name" value="FAD-bd_PCMH_sub2"/>
</dbReference>
<dbReference type="EMBL" id="QLLK01000006">
    <property type="protein sequence ID" value="RAI89393.1"/>
    <property type="molecule type" value="Genomic_DNA"/>
</dbReference>
<feature type="domain" description="FAD-binding PCMH-type" evidence="6">
    <location>
        <begin position="43"/>
        <end position="213"/>
    </location>
</feature>
<protein>
    <submittedName>
        <fullName evidence="7">FAD/FMN-containing dehydrogenase</fullName>
    </submittedName>
</protein>
<keyword evidence="8" id="KW-1185">Reference proteome</keyword>
<evidence type="ECO:0000256" key="4">
    <source>
        <dbReference type="ARBA" id="ARBA00022827"/>
    </source>
</evidence>
<dbReference type="PROSITE" id="PS00862">
    <property type="entry name" value="OX2_COVAL_FAD"/>
    <property type="match status" value="1"/>
</dbReference>
<keyword evidence="5" id="KW-0560">Oxidoreductase</keyword>
<dbReference type="Gene3D" id="3.30.465.10">
    <property type="match status" value="1"/>
</dbReference>
<name>A0A327PCF9_9BACT</name>
<evidence type="ECO:0000256" key="1">
    <source>
        <dbReference type="ARBA" id="ARBA00001974"/>
    </source>
</evidence>
<sequence>MTTVIKDLDVALIEKLATQLRGTILLPADKAYDDARKVYNGMIDKHPGMIVKCVDVADVMHAVNFGRDNNLLVAVRGGGHNGGGLGLCEEGLVIDLSGIKFVLVNQKNKTVKVGGGNLWGEVDHATHPFGLAVPAGIISTTGVGGLTLGGGVGYLSRKYGLTIDNLLEAEMVLADGSFVTVNANENTDLFWAIRGGGGNFGIVTSFTFQAHSITNVYGGPTLWPIEKTQEIMAWYNKFIQDAPDELNGFIATMIIPGPPFPEALHHKQFCGIVWCYLGDEKKAEEVFKPIMDLNPIFAHVGSMPYPAIQTLFDGLLPPGLQWYWRADFFDDLSAEASEKHLEFGSKIPTPLSQMHMYPISGAAGRVAKDATPWAYRDAKYAGVIVGVDPDPANAEKITTWCKDYWNALHPYSSGGAYLNFIMDEGEERVKTSYKDNYARLSKIKRQYDPENLFRVNQNIKPAI</sequence>
<dbReference type="AlphaFoldDB" id="A0A327PCF9"/>
<comment type="similarity">
    <text evidence="2">Belongs to the oxygen-dependent FAD-linked oxidoreductase family.</text>
</comment>
<dbReference type="GO" id="GO:0071949">
    <property type="term" value="F:FAD binding"/>
    <property type="evidence" value="ECO:0007669"/>
    <property type="project" value="InterPro"/>
</dbReference>
<comment type="cofactor">
    <cofactor evidence="1">
        <name>FAD</name>
        <dbReference type="ChEBI" id="CHEBI:57692"/>
    </cofactor>
</comment>
<evidence type="ECO:0000256" key="3">
    <source>
        <dbReference type="ARBA" id="ARBA00022630"/>
    </source>
</evidence>
<evidence type="ECO:0000259" key="6">
    <source>
        <dbReference type="PROSITE" id="PS51387"/>
    </source>
</evidence>
<accession>A0A327PCF9</accession>
<dbReference type="Pfam" id="PF01565">
    <property type="entry name" value="FAD_binding_4"/>
    <property type="match status" value="1"/>
</dbReference>
<evidence type="ECO:0000313" key="7">
    <source>
        <dbReference type="EMBL" id="RAI89393.1"/>
    </source>
</evidence>
<dbReference type="PROSITE" id="PS51387">
    <property type="entry name" value="FAD_PCMH"/>
    <property type="match status" value="1"/>
</dbReference>
<keyword evidence="4" id="KW-0274">FAD</keyword>
<dbReference type="RefSeq" id="WP_111611769.1">
    <property type="nucleotide sequence ID" value="NZ_QLLK01000006.1"/>
</dbReference>
<dbReference type="Gene3D" id="3.30.43.10">
    <property type="entry name" value="Uridine Diphospho-n-acetylenolpyruvylglucosamine Reductase, domain 2"/>
    <property type="match status" value="1"/>
</dbReference>
<dbReference type="PANTHER" id="PTHR42973">
    <property type="entry name" value="BINDING OXIDOREDUCTASE, PUTATIVE (AFU_ORTHOLOGUE AFUA_1G17690)-RELATED"/>
    <property type="match status" value="1"/>
</dbReference>
<dbReference type="OrthoDB" id="545125at2"/>
<dbReference type="PANTHER" id="PTHR42973:SF39">
    <property type="entry name" value="FAD-BINDING PCMH-TYPE DOMAIN-CONTAINING PROTEIN"/>
    <property type="match status" value="1"/>
</dbReference>
<dbReference type="InterPro" id="IPR036318">
    <property type="entry name" value="FAD-bd_PCMH-like_sf"/>
</dbReference>
<dbReference type="InterPro" id="IPR006093">
    <property type="entry name" value="Oxy_OxRdtase_FAD_BS"/>
</dbReference>
<dbReference type="InterPro" id="IPR016166">
    <property type="entry name" value="FAD-bd_PCMH"/>
</dbReference>
<dbReference type="Proteomes" id="UP000249610">
    <property type="component" value="Unassembled WGS sequence"/>
</dbReference>
<dbReference type="InterPro" id="IPR012951">
    <property type="entry name" value="BBE"/>
</dbReference>
<dbReference type="GO" id="GO:0016491">
    <property type="term" value="F:oxidoreductase activity"/>
    <property type="evidence" value="ECO:0007669"/>
    <property type="project" value="UniProtKB-KW"/>
</dbReference>
<dbReference type="SUPFAM" id="SSF56176">
    <property type="entry name" value="FAD-binding/transporter-associated domain-like"/>
    <property type="match status" value="1"/>
</dbReference>